<organism evidence="4 5">
    <name type="scientific">Bacillus pumilus</name>
    <name type="common">Bacillus mesentericus</name>
    <dbReference type="NCBI Taxonomy" id="1408"/>
    <lineage>
        <taxon>Bacteria</taxon>
        <taxon>Bacillati</taxon>
        <taxon>Bacillota</taxon>
        <taxon>Bacilli</taxon>
        <taxon>Bacillales</taxon>
        <taxon>Bacillaceae</taxon>
        <taxon>Bacillus</taxon>
    </lineage>
</organism>
<feature type="binding site" evidence="3">
    <location>
        <begin position="176"/>
        <end position="178"/>
    </location>
    <ligand>
        <name>substrate</name>
    </ligand>
</feature>
<evidence type="ECO:0000256" key="2">
    <source>
        <dbReference type="ARBA" id="ARBA00023235"/>
    </source>
</evidence>
<sequence>MTAIFSPSLMCMDLTHFREHIHILNTRADRYHVDVMDGHYVKNITLSPFFIEELRKLTDKPIDVHLMAEYPQEFLIDACIDAGASMICLHPEVVQRDVFRIIRHIHQRDCKVGFVLNPATPISALDSFIHLIDRVTIMTIDPGFAGQPFIKEMLCKIKKVRKIKEQEGYSYSIEVDGSCNESTFRLLAEAGNEIYIIGNSGLFGLHKQLDTAWQTMEQLFTKETASIESRD</sequence>
<dbReference type="InterPro" id="IPR043677">
    <property type="entry name" value="AlluloseP_3_epimer_AlsE"/>
</dbReference>
<dbReference type="Gene3D" id="3.20.20.70">
    <property type="entry name" value="Aldolase class I"/>
    <property type="match status" value="1"/>
</dbReference>
<gene>
    <name evidence="4" type="ORF">C5695_09310</name>
</gene>
<comment type="cofactor">
    <cofactor evidence="3">
        <name>a divalent metal cation</name>
        <dbReference type="ChEBI" id="CHEBI:60240"/>
    </cofactor>
</comment>
<keyword evidence="3" id="KW-0119">Carbohydrate metabolism</keyword>
<dbReference type="InterPro" id="IPR013785">
    <property type="entry name" value="Aldolase_TIM"/>
</dbReference>
<reference evidence="4 5" key="1">
    <citation type="submission" date="2018-02" db="EMBL/GenBank/DDBJ databases">
        <title>The complete genome of two Bacillus pumilus strains from Cuatro Cienegas, Coahuila, Mexico.</title>
        <authorList>
            <person name="Zarza E."/>
            <person name="Alcaraz L.D."/>
            <person name="Aguilar-Salinas B."/>
            <person name="Islas A."/>
            <person name="Olmedo-Alvarez G."/>
        </authorList>
    </citation>
    <scope>NUCLEOTIDE SEQUENCE [LARGE SCALE GENOMIC DNA]</scope>
    <source>
        <strain evidence="4 5">145</strain>
    </source>
</reference>
<dbReference type="NCBIfam" id="NF004076">
    <property type="entry name" value="PRK05581.1-4"/>
    <property type="match status" value="1"/>
</dbReference>
<feature type="binding site" evidence="3">
    <location>
        <position position="65"/>
    </location>
    <ligand>
        <name>substrate</name>
    </ligand>
</feature>
<evidence type="ECO:0000313" key="4">
    <source>
        <dbReference type="EMBL" id="AVM24025.1"/>
    </source>
</evidence>
<dbReference type="CDD" id="cd00429">
    <property type="entry name" value="RPE"/>
    <property type="match status" value="1"/>
</dbReference>
<comment type="function">
    <text evidence="3">Catalyzes the reversible epimerization of D-allulose 6-phosphate to D-fructose 6-phosphate. Can also catalyze with lower efficiency the reversible epimerization of D-ribulose 5-phosphate to D-xylulose 5-phosphate.</text>
</comment>
<dbReference type="HAMAP" id="MF_02226">
    <property type="entry name" value="AlluloseP_3_epimer"/>
    <property type="match status" value="1"/>
</dbReference>
<keyword evidence="2 3" id="KW-0413">Isomerase</keyword>
<feature type="binding site" evidence="3">
    <location>
        <position position="65"/>
    </location>
    <ligand>
        <name>a divalent metal cation</name>
        <dbReference type="ChEBI" id="CHEBI:60240"/>
    </ligand>
</feature>
<feature type="binding site" evidence="3">
    <location>
        <begin position="143"/>
        <end position="146"/>
    </location>
    <ligand>
        <name>substrate</name>
    </ligand>
</feature>
<name>A0AAD0HMG7_BACPU</name>
<keyword evidence="1 3" id="KW-0479">Metal-binding</keyword>
<dbReference type="RefSeq" id="WP_117730481.1">
    <property type="nucleotide sequence ID" value="NZ_CP027116.1"/>
</dbReference>
<dbReference type="Pfam" id="PF00834">
    <property type="entry name" value="Ribul_P_3_epim"/>
    <property type="match status" value="1"/>
</dbReference>
<feature type="binding site" evidence="3">
    <location>
        <position position="176"/>
    </location>
    <ligand>
        <name>a divalent metal cation</name>
        <dbReference type="ChEBI" id="CHEBI:60240"/>
    </ligand>
</feature>
<feature type="binding site" evidence="3">
    <location>
        <position position="32"/>
    </location>
    <ligand>
        <name>a divalent metal cation</name>
        <dbReference type="ChEBI" id="CHEBI:60240"/>
    </ligand>
</feature>
<dbReference type="GO" id="GO:0034700">
    <property type="term" value="F:allulose 6-phosphate 3-epimerase activity"/>
    <property type="evidence" value="ECO:0007669"/>
    <property type="project" value="UniProtKB-UniRule"/>
</dbReference>
<dbReference type="EMBL" id="CP027116">
    <property type="protein sequence ID" value="AVM24025.1"/>
    <property type="molecule type" value="Genomic_DNA"/>
</dbReference>
<dbReference type="AlphaFoldDB" id="A0AAD0HMG7"/>
<proteinExistence type="inferred from homology"/>
<comment type="catalytic activity">
    <reaction evidence="3">
        <text>D-allulose 6-phosphate = keto-D-fructose 6-phosphate</text>
        <dbReference type="Rhea" id="RHEA:28426"/>
        <dbReference type="ChEBI" id="CHEBI:57579"/>
        <dbReference type="ChEBI" id="CHEBI:61519"/>
    </reaction>
</comment>
<accession>A0AAD0HMG7</accession>
<dbReference type="GO" id="GO:0019316">
    <property type="term" value="P:D-allose catabolic process"/>
    <property type="evidence" value="ECO:0007669"/>
    <property type="project" value="UniProtKB-UniRule"/>
</dbReference>
<feature type="active site" description="Proton acceptor" evidence="3">
    <location>
        <position position="34"/>
    </location>
</feature>
<comment type="similarity">
    <text evidence="3">Belongs to the ribulose-phosphate 3-epimerase family. AlsE subfamily.</text>
</comment>
<dbReference type="EC" id="5.1.3.-" evidence="3"/>
<dbReference type="NCBIfam" id="NF007266">
    <property type="entry name" value="PRK09722.1"/>
    <property type="match status" value="1"/>
</dbReference>
<protein>
    <recommendedName>
        <fullName evidence="3">Putative D-allulose-6-phosphate 3-epimerase</fullName>
        <ecNumber evidence="3">5.1.3.-</ecNumber>
    </recommendedName>
</protein>
<dbReference type="Proteomes" id="UP000264960">
    <property type="component" value="Chromosome"/>
</dbReference>
<dbReference type="SUPFAM" id="SSF51366">
    <property type="entry name" value="Ribulose-phoshate binding barrel"/>
    <property type="match status" value="1"/>
</dbReference>
<dbReference type="InterPro" id="IPR011060">
    <property type="entry name" value="RibuloseP-bd_barrel"/>
</dbReference>
<dbReference type="GO" id="GO:0046872">
    <property type="term" value="F:metal ion binding"/>
    <property type="evidence" value="ECO:0007669"/>
    <property type="project" value="UniProtKB-UniRule"/>
</dbReference>
<feature type="active site" description="Proton donor" evidence="3">
    <location>
        <position position="176"/>
    </location>
</feature>
<evidence type="ECO:0000256" key="1">
    <source>
        <dbReference type="ARBA" id="ARBA00022723"/>
    </source>
</evidence>
<evidence type="ECO:0000313" key="5">
    <source>
        <dbReference type="Proteomes" id="UP000264960"/>
    </source>
</evidence>
<comment type="pathway">
    <text evidence="3">Carbohydrate degradation; D-allose degradation.</text>
</comment>
<dbReference type="InterPro" id="IPR000056">
    <property type="entry name" value="Ribul_P_3_epim-like"/>
</dbReference>
<feature type="binding site" evidence="3">
    <location>
        <position position="34"/>
    </location>
    <ligand>
        <name>a divalent metal cation</name>
        <dbReference type="ChEBI" id="CHEBI:60240"/>
    </ligand>
</feature>
<comment type="caution">
    <text evidence="3">Lacks conserved residue(s) required for the propagation of feature annotation.</text>
</comment>
<evidence type="ECO:0000256" key="3">
    <source>
        <dbReference type="HAMAP-Rule" id="MF_02226"/>
    </source>
</evidence>
<dbReference type="PANTHER" id="PTHR11749">
    <property type="entry name" value="RIBULOSE-5-PHOSPHATE-3-EPIMERASE"/>
    <property type="match status" value="1"/>
</dbReference>